<protein>
    <submittedName>
        <fullName evidence="1">Uncharacterized protein</fullName>
    </submittedName>
</protein>
<reference evidence="1" key="1">
    <citation type="submission" date="2021-05" db="EMBL/GenBank/DDBJ databases">
        <authorList>
            <person name="Pan Q."/>
            <person name="Jouanno E."/>
            <person name="Zahm M."/>
            <person name="Klopp C."/>
            <person name="Cabau C."/>
            <person name="Louis A."/>
            <person name="Berthelot C."/>
            <person name="Parey E."/>
            <person name="Roest Crollius H."/>
            <person name="Montfort J."/>
            <person name="Robinson-Rechavi M."/>
            <person name="Bouchez O."/>
            <person name="Lampietro C."/>
            <person name="Lopez Roques C."/>
            <person name="Donnadieu C."/>
            <person name="Postlethwait J."/>
            <person name="Bobe J."/>
            <person name="Dillon D."/>
            <person name="Chandos A."/>
            <person name="von Hippel F."/>
            <person name="Guiguen Y."/>
        </authorList>
    </citation>
    <scope>NUCLEOTIDE SEQUENCE</scope>
    <source>
        <strain evidence="1">YG-Jan2019</strain>
    </source>
</reference>
<evidence type="ECO:0000313" key="1">
    <source>
        <dbReference type="EMBL" id="KAJ7990842.1"/>
    </source>
</evidence>
<accession>A0ACC2FHR4</accession>
<name>A0ACC2FHR4_DALPE</name>
<dbReference type="EMBL" id="CM055754">
    <property type="protein sequence ID" value="KAJ7990842.1"/>
    <property type="molecule type" value="Genomic_DNA"/>
</dbReference>
<proteinExistence type="predicted"/>
<keyword evidence="2" id="KW-1185">Reference proteome</keyword>
<dbReference type="Proteomes" id="UP001157502">
    <property type="component" value="Chromosome 27"/>
</dbReference>
<organism evidence="1 2">
    <name type="scientific">Dallia pectoralis</name>
    <name type="common">Alaska blackfish</name>
    <dbReference type="NCBI Taxonomy" id="75939"/>
    <lineage>
        <taxon>Eukaryota</taxon>
        <taxon>Metazoa</taxon>
        <taxon>Chordata</taxon>
        <taxon>Craniata</taxon>
        <taxon>Vertebrata</taxon>
        <taxon>Euteleostomi</taxon>
        <taxon>Actinopterygii</taxon>
        <taxon>Neopterygii</taxon>
        <taxon>Teleostei</taxon>
        <taxon>Protacanthopterygii</taxon>
        <taxon>Esociformes</taxon>
        <taxon>Umbridae</taxon>
        <taxon>Dallia</taxon>
    </lineage>
</organism>
<comment type="caution">
    <text evidence="1">The sequence shown here is derived from an EMBL/GenBank/DDBJ whole genome shotgun (WGS) entry which is preliminary data.</text>
</comment>
<gene>
    <name evidence="1" type="ORF">DPEC_G00291110</name>
</gene>
<evidence type="ECO:0000313" key="2">
    <source>
        <dbReference type="Proteomes" id="UP001157502"/>
    </source>
</evidence>
<sequence>MKTGTRRQNIHMTVSVVFFPLTSVSLRGTGEISCHETVKLPNKSLSFRSITTGPILSACHRTKSCLTSTEGNQ</sequence>